<sequence length="162" mass="18212">MITELEHKSVSDLLALHAEVSARLRSSGAVRSSNNPAGDYAETLFCRAFGWDMAASSEKGYDALDRDGLRYQIKSRRLTASNTSRQLSALRNLEAKPFDFLAGVLFSSDYSVFKAAIIPHDLVLKNTRVSTHTNSRLFYLRDAVWAWQNVRDVTLTLTRVKI</sequence>
<accession>A0A1H2W906</accession>
<gene>
    <name evidence="1" type="ORF">SAMN04488041_103187</name>
</gene>
<name>A0A1H2W906_9RHOB</name>
<dbReference type="EMBL" id="FNNB01000003">
    <property type="protein sequence ID" value="SDW77037.1"/>
    <property type="molecule type" value="Genomic_DNA"/>
</dbReference>
<reference evidence="2" key="1">
    <citation type="submission" date="2016-10" db="EMBL/GenBank/DDBJ databases">
        <authorList>
            <person name="Varghese N."/>
            <person name="Submissions S."/>
        </authorList>
    </citation>
    <scope>NUCLEOTIDE SEQUENCE [LARGE SCALE GENOMIC DNA]</scope>
    <source>
        <strain evidence="2">DSM 10014</strain>
    </source>
</reference>
<evidence type="ECO:0000313" key="2">
    <source>
        <dbReference type="Proteomes" id="UP000183076"/>
    </source>
</evidence>
<dbReference type="GeneID" id="94021306"/>
<evidence type="ECO:0000313" key="1">
    <source>
        <dbReference type="EMBL" id="SDW77037.1"/>
    </source>
</evidence>
<dbReference type="RefSeq" id="WP_197145929.1">
    <property type="nucleotide sequence ID" value="NZ_CP160849.1"/>
</dbReference>
<proteinExistence type="predicted"/>
<dbReference type="Proteomes" id="UP000183076">
    <property type="component" value="Unassembled WGS sequence"/>
</dbReference>
<dbReference type="AlphaFoldDB" id="A0A1H2W906"/>
<protein>
    <submittedName>
        <fullName evidence="1">Uncharacterized protein</fullName>
    </submittedName>
</protein>
<organism evidence="1 2">
    <name type="scientific">Sulfitobacter pontiacus</name>
    <dbReference type="NCBI Taxonomy" id="60137"/>
    <lineage>
        <taxon>Bacteria</taxon>
        <taxon>Pseudomonadati</taxon>
        <taxon>Pseudomonadota</taxon>
        <taxon>Alphaproteobacteria</taxon>
        <taxon>Rhodobacterales</taxon>
        <taxon>Roseobacteraceae</taxon>
        <taxon>Sulfitobacter</taxon>
    </lineage>
</organism>